<reference evidence="12" key="1">
    <citation type="submission" date="2016-10" db="EMBL/GenBank/DDBJ databases">
        <authorList>
            <person name="Varghese N."/>
            <person name="Submissions S."/>
        </authorList>
    </citation>
    <scope>NUCLEOTIDE SEQUENCE [LARGE SCALE GENOMIC DNA]</scope>
    <source>
        <strain evidence="12">DSM 24536</strain>
    </source>
</reference>
<dbReference type="GO" id="GO:0030247">
    <property type="term" value="F:polysaccharide binding"/>
    <property type="evidence" value="ECO:0007669"/>
    <property type="project" value="InterPro"/>
</dbReference>
<dbReference type="Pfam" id="PF03174">
    <property type="entry name" value="CHB_HEX_C"/>
    <property type="match status" value="1"/>
</dbReference>
<proteinExistence type="inferred from homology"/>
<dbReference type="GO" id="GO:0016020">
    <property type="term" value="C:membrane"/>
    <property type="evidence" value="ECO:0007669"/>
    <property type="project" value="TreeGrafter"/>
</dbReference>
<evidence type="ECO:0000256" key="3">
    <source>
        <dbReference type="ARBA" id="ARBA00012663"/>
    </source>
</evidence>
<dbReference type="Gene3D" id="2.60.40.10">
    <property type="entry name" value="Immunoglobulins"/>
    <property type="match status" value="1"/>
</dbReference>
<dbReference type="InterPro" id="IPR025705">
    <property type="entry name" value="Beta_hexosaminidase_sua/sub"/>
</dbReference>
<sequence length="851" mass="95498">MRLKPLKKQLILSVIAVIFSILTGFSQVKDYKISVQWQPVQNNFEGKNQSLSVLTIINASEHDLPPHGWSLYFNYGADIPKPDSRGLTMSFINGDLYKIEPNAASDGISAGAKINFQMIKTGSTDNVTQSPQGFYIVFDDAPNKAVPVKCIYPEPSPEFINSLPASKTWMDPAFVYSKNRDIQDIPASKLPLIFPSPSEMKVTNGEFRITQSTAISADPLFTKEANYLADELAKVLTAKPAISKQGGIVLKRDSKLALEEYELQVTDKGVQISASSPTGAFYAIQSLKSLIPPLSWKTKQASVTVQSVEVKDQPRFGYRSFMLDVARNFQTKEQILKILDLMSLYKLNVFHFHFSEDEGWRVEIQSLPELTQVGSVRGHTQDNKNNIQPSFASGGVPNQLPGSGFLSRKEFIEVLKYATARHIQVIPEIESPGHARAAIKAMENRYAKLMKAGKAAEASRYRLIDPQDKSKYRSVQGWEDNVMDVALPSVYNFVEKVTDDLILMYKEAGAPLKTIHYGGDEVPAGVWEKSPAYEKLKRSNPAIKNTDDLWYYYFGRLNEMAKKRGLFISGWEEAGMRKTMLDGKPTYIANPDFGNQHFQLHVWNNVIGWGAEDLAYKLANGGYKVVLSPVSNQYFDLAYNSSYFEPGLKWGGFVDIDKPFYFLPFDFLKNIKEDGQGRPIKNLDQTKMIRLTDYGKSNIVGLQGLLWSENNVTSERLEYMMLPKLLGLAERAWAKEPEWAMGEVSALNGLYYTNAWTTFVNIVGKRELPRLNYYHGGYTYRIPDIGLKADNGKVHANIQLPGLDIRYTVDGSDPVAGSTIYTGPVSEKGKLRFAAFDAADRRGKIMEIVNK</sequence>
<dbReference type="Pfam" id="PF02838">
    <property type="entry name" value="Glyco_hydro_20b"/>
    <property type="match status" value="1"/>
</dbReference>
<dbReference type="Proteomes" id="UP000199226">
    <property type="component" value="Unassembled WGS sequence"/>
</dbReference>
<evidence type="ECO:0000256" key="7">
    <source>
        <dbReference type="ARBA" id="ARBA00033000"/>
    </source>
</evidence>
<dbReference type="InterPro" id="IPR015882">
    <property type="entry name" value="HEX_bac_N"/>
</dbReference>
<dbReference type="InterPro" id="IPR017853">
    <property type="entry name" value="GH"/>
</dbReference>
<evidence type="ECO:0000256" key="4">
    <source>
        <dbReference type="ARBA" id="ARBA00022801"/>
    </source>
</evidence>
<dbReference type="GO" id="GO:0004563">
    <property type="term" value="F:beta-N-acetylhexosaminidase activity"/>
    <property type="evidence" value="ECO:0007669"/>
    <property type="project" value="UniProtKB-EC"/>
</dbReference>
<evidence type="ECO:0000256" key="5">
    <source>
        <dbReference type="ARBA" id="ARBA00023295"/>
    </source>
</evidence>
<comment type="similarity">
    <text evidence="2">Belongs to the glycosyl hydrolase 20 family.</text>
</comment>
<dbReference type="Pfam" id="PF03173">
    <property type="entry name" value="CHB_HEX"/>
    <property type="match status" value="1"/>
</dbReference>
<evidence type="ECO:0000256" key="1">
    <source>
        <dbReference type="ARBA" id="ARBA00001231"/>
    </source>
</evidence>
<keyword evidence="5" id="KW-0326">Glycosidase</keyword>
<dbReference type="InterPro" id="IPR013783">
    <property type="entry name" value="Ig-like_fold"/>
</dbReference>
<dbReference type="SMART" id="SM01081">
    <property type="entry name" value="CHB_HEX"/>
    <property type="match status" value="1"/>
</dbReference>
<feature type="active site" description="Proton donor" evidence="8">
    <location>
        <position position="521"/>
    </location>
</feature>
<dbReference type="InterPro" id="IPR015883">
    <property type="entry name" value="Glyco_hydro_20_cat"/>
</dbReference>
<gene>
    <name evidence="11" type="ORF">SAMN05421813_101270</name>
</gene>
<dbReference type="SUPFAM" id="SSF55545">
    <property type="entry name" value="beta-N-acetylhexosaminidase-like domain"/>
    <property type="match status" value="1"/>
</dbReference>
<protein>
    <recommendedName>
        <fullName evidence="3">beta-N-acetylhexosaminidase</fullName>
        <ecNumber evidence="3">3.2.1.52</ecNumber>
    </recommendedName>
    <alternativeName>
        <fullName evidence="6">Beta-N-acetylhexosaminidase</fullName>
    </alternativeName>
    <alternativeName>
        <fullName evidence="7">N-acetyl-beta-glucosaminidase</fullName>
    </alternativeName>
</protein>
<evidence type="ECO:0000256" key="2">
    <source>
        <dbReference type="ARBA" id="ARBA00006285"/>
    </source>
</evidence>
<dbReference type="EC" id="3.2.1.52" evidence="3"/>
<feature type="region of interest" description="Disordered" evidence="9">
    <location>
        <begin position="377"/>
        <end position="396"/>
    </location>
</feature>
<dbReference type="SUPFAM" id="SSF81296">
    <property type="entry name" value="E set domains"/>
    <property type="match status" value="1"/>
</dbReference>
<dbReference type="Gene3D" id="3.20.20.80">
    <property type="entry name" value="Glycosidases"/>
    <property type="match status" value="1"/>
</dbReference>
<dbReference type="InterPro" id="IPR012291">
    <property type="entry name" value="CBM2_carb-bd_dom_sf"/>
</dbReference>
<dbReference type="GO" id="GO:0005975">
    <property type="term" value="P:carbohydrate metabolic process"/>
    <property type="evidence" value="ECO:0007669"/>
    <property type="project" value="InterPro"/>
</dbReference>
<feature type="domain" description="Chitobiase/beta-hexosaminidases N-terminal" evidence="10">
    <location>
        <begin position="31"/>
        <end position="174"/>
    </location>
</feature>
<dbReference type="InterPro" id="IPR014756">
    <property type="entry name" value="Ig_E-set"/>
</dbReference>
<dbReference type="Gene3D" id="3.30.379.10">
    <property type="entry name" value="Chitobiase/beta-hexosaminidase domain 2-like"/>
    <property type="match status" value="1"/>
</dbReference>
<dbReference type="PANTHER" id="PTHR22600:SF57">
    <property type="entry name" value="BETA-N-ACETYLHEXOSAMINIDASE"/>
    <property type="match status" value="1"/>
</dbReference>
<dbReference type="PANTHER" id="PTHR22600">
    <property type="entry name" value="BETA-HEXOSAMINIDASE"/>
    <property type="match status" value="1"/>
</dbReference>
<dbReference type="Pfam" id="PF00728">
    <property type="entry name" value="Glyco_hydro_20"/>
    <property type="match status" value="1"/>
</dbReference>
<dbReference type="InterPro" id="IPR004867">
    <property type="entry name" value="CHB_C_dom"/>
</dbReference>
<dbReference type="PRINTS" id="PR00738">
    <property type="entry name" value="GLHYDRLASE20"/>
</dbReference>
<keyword evidence="4" id="KW-0378">Hydrolase</keyword>
<dbReference type="Gene3D" id="2.60.40.290">
    <property type="match status" value="1"/>
</dbReference>
<accession>A0A1G9M768</accession>
<name>A0A1G9M768_9SPHI</name>
<dbReference type="EMBL" id="FNHH01000001">
    <property type="protein sequence ID" value="SDL70076.1"/>
    <property type="molecule type" value="Genomic_DNA"/>
</dbReference>
<dbReference type="CDD" id="cd02847">
    <property type="entry name" value="E_set_Chitobiase_C"/>
    <property type="match status" value="1"/>
</dbReference>
<dbReference type="SUPFAM" id="SSF49384">
    <property type="entry name" value="Carbohydrate-binding domain"/>
    <property type="match status" value="1"/>
</dbReference>
<organism evidence="11 12">
    <name type="scientific">Daejeonella rubra</name>
    <dbReference type="NCBI Taxonomy" id="990371"/>
    <lineage>
        <taxon>Bacteria</taxon>
        <taxon>Pseudomonadati</taxon>
        <taxon>Bacteroidota</taxon>
        <taxon>Sphingobacteriia</taxon>
        <taxon>Sphingobacteriales</taxon>
        <taxon>Sphingobacteriaceae</taxon>
        <taxon>Daejeonella</taxon>
    </lineage>
</organism>
<dbReference type="SUPFAM" id="SSF51445">
    <property type="entry name" value="(Trans)glycosidases"/>
    <property type="match status" value="1"/>
</dbReference>
<dbReference type="GO" id="GO:0030203">
    <property type="term" value="P:glycosaminoglycan metabolic process"/>
    <property type="evidence" value="ECO:0007669"/>
    <property type="project" value="TreeGrafter"/>
</dbReference>
<dbReference type="AlphaFoldDB" id="A0A1G9M768"/>
<dbReference type="InterPro" id="IPR008965">
    <property type="entry name" value="CBM2/CBM3_carb-bd_dom_sf"/>
</dbReference>
<evidence type="ECO:0000313" key="11">
    <source>
        <dbReference type="EMBL" id="SDL70076.1"/>
    </source>
</evidence>
<comment type="catalytic activity">
    <reaction evidence="1">
        <text>Hydrolysis of terminal non-reducing N-acetyl-D-hexosamine residues in N-acetyl-beta-D-hexosaminides.</text>
        <dbReference type="EC" id="3.2.1.52"/>
    </reaction>
</comment>
<dbReference type="RefSeq" id="WP_090698163.1">
    <property type="nucleotide sequence ID" value="NZ_FNHH01000001.1"/>
</dbReference>
<dbReference type="OrthoDB" id="1006965at2"/>
<keyword evidence="12" id="KW-1185">Reference proteome</keyword>
<evidence type="ECO:0000259" key="10">
    <source>
        <dbReference type="SMART" id="SM01081"/>
    </source>
</evidence>
<evidence type="ECO:0000256" key="6">
    <source>
        <dbReference type="ARBA" id="ARBA00030512"/>
    </source>
</evidence>
<evidence type="ECO:0000256" key="8">
    <source>
        <dbReference type="PIRSR" id="PIRSR625705-1"/>
    </source>
</evidence>
<evidence type="ECO:0000313" key="12">
    <source>
        <dbReference type="Proteomes" id="UP000199226"/>
    </source>
</evidence>
<dbReference type="STRING" id="990371.SAMN05421813_101270"/>
<evidence type="ECO:0000256" key="9">
    <source>
        <dbReference type="SAM" id="MobiDB-lite"/>
    </source>
</evidence>
<dbReference type="InterPro" id="IPR029018">
    <property type="entry name" value="Hex-like_dom2"/>
</dbReference>
<dbReference type="InterPro" id="IPR004866">
    <property type="entry name" value="CHB/HEX_N_dom"/>
</dbReference>